<comment type="caution">
    <text evidence="2">The sequence shown here is derived from an EMBL/GenBank/DDBJ whole genome shotgun (WGS) entry which is preliminary data.</text>
</comment>
<reference evidence="2 3" key="1">
    <citation type="submission" date="2013-08" db="EMBL/GenBank/DDBJ databases">
        <authorList>
            <person name="Weinstock G."/>
            <person name="Sodergren E."/>
            <person name="Wylie T."/>
            <person name="Fulton L."/>
            <person name="Fulton R."/>
            <person name="Fronick C."/>
            <person name="O'Laughlin M."/>
            <person name="Godfrey J."/>
            <person name="Miner T."/>
            <person name="Herter B."/>
            <person name="Appelbaum E."/>
            <person name="Cordes M."/>
            <person name="Lek S."/>
            <person name="Wollam A."/>
            <person name="Pepin K.H."/>
            <person name="Palsikar V.B."/>
            <person name="Mitreva M."/>
            <person name="Wilson R.K."/>
        </authorList>
    </citation>
    <scope>NUCLEOTIDE SEQUENCE [LARGE SCALE GENOMIC DNA]</scope>
    <source>
        <strain evidence="2 3">F0041</strain>
    </source>
</reference>
<dbReference type="Proteomes" id="UP000016496">
    <property type="component" value="Unassembled WGS sequence"/>
</dbReference>
<dbReference type="Pfam" id="PF15890">
    <property type="entry name" value="Peptidase_Mx1"/>
    <property type="match status" value="1"/>
</dbReference>
<accession>U2CQZ5</accession>
<dbReference type="EMBL" id="AWSV01000053">
    <property type="protein sequence ID" value="ERI86498.1"/>
    <property type="molecule type" value="Genomic_DNA"/>
</dbReference>
<protein>
    <submittedName>
        <fullName evidence="2">Uncharacterized protein</fullName>
    </submittedName>
</protein>
<organism evidence="2 3">
    <name type="scientific">Bacteroides pyogenes F0041</name>
    <dbReference type="NCBI Taxonomy" id="1321819"/>
    <lineage>
        <taxon>Bacteria</taxon>
        <taxon>Pseudomonadati</taxon>
        <taxon>Bacteroidota</taxon>
        <taxon>Bacteroidia</taxon>
        <taxon>Bacteroidales</taxon>
        <taxon>Bacteroidaceae</taxon>
        <taxon>Bacteroides</taxon>
    </lineage>
</organism>
<dbReference type="NCBIfam" id="TIGR04549">
    <property type="entry name" value="LP_HExxH_w_tonB"/>
    <property type="match status" value="1"/>
</dbReference>
<feature type="chain" id="PRO_5004624507" evidence="1">
    <location>
        <begin position="30"/>
        <end position="340"/>
    </location>
</feature>
<proteinExistence type="predicted"/>
<gene>
    <name evidence="2" type="ORF">HMPREF1981_00868</name>
</gene>
<dbReference type="HOGENOM" id="CLU_048099_1_0_10"/>
<dbReference type="InterPro" id="IPR030890">
    <property type="entry name" value="LP_HExxH_w_TonB"/>
</dbReference>
<evidence type="ECO:0000256" key="1">
    <source>
        <dbReference type="SAM" id="SignalP"/>
    </source>
</evidence>
<dbReference type="AlphaFoldDB" id="U2CQZ5"/>
<sequence length="340" mass="39622">MDREYKNMKTISKRMRFRYFIGRSLYLFAACLLLAGCEQEAALSDQSVVDLGAVQRNRTELDEWILNTFTRPYGIEIEYRWDKNVAQNGSYTYPPEAANVKSVLETIKALWIDLYTAADLGGEKFFLGKNPVKIYMYGGKNIDGNGVELLGNTEATTNEMFLYNVNDFDPKDEDKVFILMRSVHHQFAKRLMELFPYDRNKFLTISRNRYIESTKLIADIFKGETQGRRLLTFSPYPSKRGFFTFHSFLSAEDDFAEIISAKLTHTPKEVLKALAEAQKPYYDPDPEVQKTYDEEARQAYKELTEKEAFVEDYFNKEIKISLDYLQMISIKQLKAYTKQK</sequence>
<keyword evidence="1" id="KW-0732">Signal</keyword>
<dbReference type="Gene3D" id="3.40.390.70">
    <property type="match status" value="1"/>
</dbReference>
<evidence type="ECO:0000313" key="3">
    <source>
        <dbReference type="Proteomes" id="UP000016496"/>
    </source>
</evidence>
<dbReference type="PATRIC" id="fig|1321819.3.peg.805"/>
<feature type="signal peptide" evidence="1">
    <location>
        <begin position="1"/>
        <end position="29"/>
    </location>
</feature>
<evidence type="ECO:0000313" key="2">
    <source>
        <dbReference type="EMBL" id="ERI86498.1"/>
    </source>
</evidence>
<name>U2CQZ5_9BACE</name>